<organism evidence="1">
    <name type="scientific">marine sediment metagenome</name>
    <dbReference type="NCBI Taxonomy" id="412755"/>
    <lineage>
        <taxon>unclassified sequences</taxon>
        <taxon>metagenomes</taxon>
        <taxon>ecological metagenomes</taxon>
    </lineage>
</organism>
<evidence type="ECO:0000313" key="1">
    <source>
        <dbReference type="EMBL" id="GAG89628.1"/>
    </source>
</evidence>
<dbReference type="EMBL" id="BART01010596">
    <property type="protein sequence ID" value="GAG89628.1"/>
    <property type="molecule type" value="Genomic_DNA"/>
</dbReference>
<proteinExistence type="predicted"/>
<dbReference type="Gene3D" id="2.60.40.10">
    <property type="entry name" value="Immunoglobulins"/>
    <property type="match status" value="1"/>
</dbReference>
<dbReference type="AlphaFoldDB" id="X1BZJ0"/>
<dbReference type="InterPro" id="IPR013783">
    <property type="entry name" value="Ig-like_fold"/>
</dbReference>
<evidence type="ECO:0008006" key="2">
    <source>
        <dbReference type="Google" id="ProtNLM"/>
    </source>
</evidence>
<name>X1BZJ0_9ZZZZ</name>
<sequence length="174" mass="19349">MADTLPITPGIIPEMPVGGAGIDFITIILSLPIFPARSWDAVILKYIQYPPGDFLLTTNASIPHLDDKFILTWNPSERAKSYSVYKYDKYITSINDSVILLKDNIVENNYLVSNLTRGDWFFTVVAFNPLGNISSDCINISIVLPLDIIINDPISDELFGNTPPNFNITIIGEI</sequence>
<accession>X1BZJ0</accession>
<reference evidence="1" key="1">
    <citation type="journal article" date="2014" name="Front. Microbiol.">
        <title>High frequency of phylogenetically diverse reductive dehalogenase-homologous genes in deep subseafloor sedimentary metagenomes.</title>
        <authorList>
            <person name="Kawai M."/>
            <person name="Futagami T."/>
            <person name="Toyoda A."/>
            <person name="Takaki Y."/>
            <person name="Nishi S."/>
            <person name="Hori S."/>
            <person name="Arai W."/>
            <person name="Tsubouchi T."/>
            <person name="Morono Y."/>
            <person name="Uchiyama I."/>
            <person name="Ito T."/>
            <person name="Fujiyama A."/>
            <person name="Inagaki F."/>
            <person name="Takami H."/>
        </authorList>
    </citation>
    <scope>NUCLEOTIDE SEQUENCE</scope>
    <source>
        <strain evidence="1">Expedition CK06-06</strain>
    </source>
</reference>
<protein>
    <recommendedName>
        <fullName evidence="2">Fibronectin type-III domain-containing protein</fullName>
    </recommendedName>
</protein>
<gene>
    <name evidence="1" type="ORF">S01H4_22964</name>
</gene>
<comment type="caution">
    <text evidence="1">The sequence shown here is derived from an EMBL/GenBank/DDBJ whole genome shotgun (WGS) entry which is preliminary data.</text>
</comment>